<accession>A0ABT7QCY0</accession>
<proteinExistence type="predicted"/>
<reference evidence="2" key="1">
    <citation type="submission" date="2024-05" db="EMBL/GenBank/DDBJ databases">
        <title>WGS of Aeromonas isolates.</title>
        <authorList>
            <person name="Lee H."/>
        </authorList>
    </citation>
    <scope>NUCLEOTIDE SEQUENCE</scope>
    <source>
        <strain evidence="2">LP308</strain>
    </source>
</reference>
<organism evidence="2 3">
    <name type="scientific">Aeromonas piscicola</name>
    <dbReference type="NCBI Taxonomy" id="600645"/>
    <lineage>
        <taxon>Bacteria</taxon>
        <taxon>Pseudomonadati</taxon>
        <taxon>Pseudomonadota</taxon>
        <taxon>Gammaproteobacteria</taxon>
        <taxon>Aeromonadales</taxon>
        <taxon>Aeromonadaceae</taxon>
        <taxon>Aeromonas</taxon>
    </lineage>
</organism>
<dbReference type="EMBL" id="JAOPLU010000003">
    <property type="protein sequence ID" value="MDM5131762.1"/>
    <property type="molecule type" value="Genomic_DNA"/>
</dbReference>
<keyword evidence="1" id="KW-1133">Transmembrane helix</keyword>
<dbReference type="RefSeq" id="WP_290042094.1">
    <property type="nucleotide sequence ID" value="NZ_JAOPLU010000003.1"/>
</dbReference>
<keyword evidence="3" id="KW-1185">Reference proteome</keyword>
<keyword evidence="1" id="KW-0812">Transmembrane</keyword>
<name>A0ABT7QCY0_9GAMM</name>
<evidence type="ECO:0000313" key="3">
    <source>
        <dbReference type="Proteomes" id="UP001168109"/>
    </source>
</evidence>
<keyword evidence="1" id="KW-0472">Membrane</keyword>
<dbReference type="Proteomes" id="UP001168109">
    <property type="component" value="Unassembled WGS sequence"/>
</dbReference>
<protein>
    <submittedName>
        <fullName evidence="2">Uncharacterized protein</fullName>
    </submittedName>
</protein>
<comment type="caution">
    <text evidence="2">The sequence shown here is derived from an EMBL/GenBank/DDBJ whole genome shotgun (WGS) entry which is preliminary data.</text>
</comment>
<gene>
    <name evidence="2" type="ORF">OB962_12290</name>
</gene>
<feature type="transmembrane region" description="Helical" evidence="1">
    <location>
        <begin position="350"/>
        <end position="371"/>
    </location>
</feature>
<evidence type="ECO:0000256" key="1">
    <source>
        <dbReference type="SAM" id="Phobius"/>
    </source>
</evidence>
<sequence>MKAFGVGCLNFSFKEGITREITVQEYIDEVKLSLEKLSTVSDVEIIFDYDVKNEKIQTCESTKMRNGEPCHPLIPLYKLSFNLYLPKRVQGELIGKERDNIDTDSDNFKVLFIHDWHGPFTIVESLGAGRSSSPSTAIQVVREYFKKEIGLVSSILQLDYIGPSPFHADFFFSESSKENIDEFKVFELNHTKVPGYDDLSFSYSKNVFESEDIAFDEFVFELSSEVGFYYELEAMNRKRLLDWCVIQDKLHDLMRLEDDGYKKTLKDRISYRPKLLSGLYRDIGLYKGQEIQFKNTCQQHYSSIYKSGKYSNYLMHFVDDLINNWPSYPIAETAEIISYFESKSSKSMELVIIFLASVFGGAVGAGITVIFGS</sequence>
<evidence type="ECO:0000313" key="2">
    <source>
        <dbReference type="EMBL" id="MDM5131762.1"/>
    </source>
</evidence>